<dbReference type="RefSeq" id="WP_120274036.1">
    <property type="nucleotide sequence ID" value="NZ_RAPN01000001.1"/>
</dbReference>
<protein>
    <submittedName>
        <fullName evidence="4">Uncharacterized protein DUF4349</fullName>
    </submittedName>
</protein>
<dbReference type="OrthoDB" id="5381491at2"/>
<evidence type="ECO:0000256" key="1">
    <source>
        <dbReference type="SAM" id="Coils"/>
    </source>
</evidence>
<keyword evidence="5" id="KW-1185">Reference proteome</keyword>
<dbReference type="PROSITE" id="PS51257">
    <property type="entry name" value="PROKAR_LIPOPROTEIN"/>
    <property type="match status" value="1"/>
</dbReference>
<dbReference type="Proteomes" id="UP000283387">
    <property type="component" value="Unassembled WGS sequence"/>
</dbReference>
<evidence type="ECO:0000313" key="5">
    <source>
        <dbReference type="Proteomes" id="UP000283387"/>
    </source>
</evidence>
<gene>
    <name evidence="4" type="ORF">BC643_3242</name>
</gene>
<sequence>MKNILSIFIFSLLFVSCHQKPSSIDSYAILDMAAENEIIPTTRQELANPPAPPLPPVTSQEVIKKKIIKDGRIGIEVNDLEDSKSRIDTLVKNQGGYYDNESYNNSNWESSYNLKVRIPSANFDRFLNAVETGKGEVKYKEIDARDVTDQFIDLETRLQNKKNYLKRYNELLAKAQTVKDILEIEEKIRGIEEEIESTTGRLNYLSDLVDYSTLDLTISKQKDFKYNPVKRGNFVQKLKQALFKGWYGLIDFTLLLFNLWPLWIFVAVVRYAWKKFRKKK</sequence>
<dbReference type="Pfam" id="PF14257">
    <property type="entry name" value="DUF4349"/>
    <property type="match status" value="1"/>
</dbReference>
<dbReference type="AlphaFoldDB" id="A0A419WBL6"/>
<organism evidence="4 5">
    <name type="scientific">Mangrovibacterium diazotrophicum</name>
    <dbReference type="NCBI Taxonomy" id="1261403"/>
    <lineage>
        <taxon>Bacteria</taxon>
        <taxon>Pseudomonadati</taxon>
        <taxon>Bacteroidota</taxon>
        <taxon>Bacteroidia</taxon>
        <taxon>Marinilabiliales</taxon>
        <taxon>Prolixibacteraceae</taxon>
        <taxon>Mangrovibacterium</taxon>
    </lineage>
</organism>
<feature type="coiled-coil region" evidence="1">
    <location>
        <begin position="165"/>
        <end position="201"/>
    </location>
</feature>
<evidence type="ECO:0000259" key="3">
    <source>
        <dbReference type="Pfam" id="PF14257"/>
    </source>
</evidence>
<feature type="domain" description="DUF4349" evidence="3">
    <location>
        <begin position="66"/>
        <end position="272"/>
    </location>
</feature>
<comment type="caution">
    <text evidence="4">The sequence shown here is derived from an EMBL/GenBank/DDBJ whole genome shotgun (WGS) entry which is preliminary data.</text>
</comment>
<keyword evidence="2" id="KW-1133">Transmembrane helix</keyword>
<accession>A0A419WBL6</accession>
<dbReference type="EMBL" id="RAPN01000001">
    <property type="protein sequence ID" value="RKD92865.1"/>
    <property type="molecule type" value="Genomic_DNA"/>
</dbReference>
<reference evidence="4 5" key="1">
    <citation type="submission" date="2018-09" db="EMBL/GenBank/DDBJ databases">
        <title>Genomic Encyclopedia of Archaeal and Bacterial Type Strains, Phase II (KMG-II): from individual species to whole genera.</title>
        <authorList>
            <person name="Goeker M."/>
        </authorList>
    </citation>
    <scope>NUCLEOTIDE SEQUENCE [LARGE SCALE GENOMIC DNA]</scope>
    <source>
        <strain evidence="4 5">DSM 27148</strain>
    </source>
</reference>
<keyword evidence="1" id="KW-0175">Coiled coil</keyword>
<dbReference type="InterPro" id="IPR025645">
    <property type="entry name" value="DUF4349"/>
</dbReference>
<keyword evidence="2" id="KW-0472">Membrane</keyword>
<proteinExistence type="predicted"/>
<keyword evidence="2" id="KW-0812">Transmembrane</keyword>
<name>A0A419WBL6_9BACT</name>
<evidence type="ECO:0000256" key="2">
    <source>
        <dbReference type="SAM" id="Phobius"/>
    </source>
</evidence>
<evidence type="ECO:0000313" key="4">
    <source>
        <dbReference type="EMBL" id="RKD92865.1"/>
    </source>
</evidence>
<feature type="transmembrane region" description="Helical" evidence="2">
    <location>
        <begin position="246"/>
        <end position="273"/>
    </location>
</feature>